<dbReference type="EMBL" id="JACHMK010000001">
    <property type="protein sequence ID" value="MBB6333752.1"/>
    <property type="molecule type" value="Genomic_DNA"/>
</dbReference>
<protein>
    <submittedName>
        <fullName evidence="2">Uncharacterized protein</fullName>
    </submittedName>
</protein>
<sequence>MPLPDDVSGACETLREDLWAVATRISHTQVAADTAAGVPGWSGEAADAYIDSVQRLGEHARSFAEAFAGPRNAILAWSEAVAHARSVTVPDFQARYDQAQADYDNAVNALNDEVRARIAAGEDVSRAEIDMRVDSLKGMRDDTRNEIIGEYSTAMDTLDGEAQTAANAFIGAASSLIGEGPKRTRNEIGAALFNDIPLVDGQAEWEYAQEIAPRIAAALRDEDLTADDLRAIQDTYGALLENPFIANALMEELSADELNGFAVRASALGFEPASPESELVSTVLSEVGTAMVLSTGGVNATGVLTQQNEAFLAARDGLRGTQGTTMDQLVAKQIQEYKDSGRTVYDYADLCEDAPYGEHVGYSIFSQLAGLAAQTNPDLALGPQFYTSDNGPSMADDLVAWDHENSEGAYANRINAGAVMPGVLLTGYDASILDPVHSLALLSDTPDSLEGGAGSEALQAAEGERLDAMRRFLTRDTPFEVGDASMDMTRYLTGHRGRGNEFYGFQDGGEAFGNMISDASSPDPKADLTFPDPADYGGSSDPDYLEAERRYRQASADDERRTQIGANFLFGYEDGLDADHDTWWFGDQDQDHGQDVFGHANSKLRSWAGTILAPHIEGIAGSLDEVAKHNGVVTGAGGRHFIAFDRVMSQRLLGKNGFFTDIGFDNPEISDNGTPDDTSDDFYIGGRAPATDNLLLAAQSAYRADLADAVQGIGGRSINNVTDGWSPLMESLFTAPENASQEAIEALNARNERWQGLIQAGIGAVPFGDILEGAINNEATREVAGYFIEQAKSNGVAPVLDSLLTTDANNTTEKTTRETMVYDYMKDSLYQEISTHGDFTGAQIPLEEHHQKLDTSQQFLDTNGHVIPYDTMRPEQRTAFHNFISENGDSLRYSAASNYVETSVNNARQLHGDARIIYGD</sequence>
<proteinExistence type="predicted"/>
<reference evidence="2" key="1">
    <citation type="submission" date="2020-08" db="EMBL/GenBank/DDBJ databases">
        <title>Sequencing the genomes of 1000 actinobacteria strains.</title>
        <authorList>
            <person name="Klenk H.-P."/>
        </authorList>
    </citation>
    <scope>NUCLEOTIDE SEQUENCE</scope>
    <source>
        <strain evidence="2">DSM 10695</strain>
    </source>
</reference>
<gene>
    <name evidence="2" type="ORF">HD592_000317</name>
</gene>
<evidence type="ECO:0000313" key="3">
    <source>
        <dbReference type="Proteomes" id="UP000617426"/>
    </source>
</evidence>
<keyword evidence="3" id="KW-1185">Reference proteome</keyword>
<feature type="region of interest" description="Disordered" evidence="1">
    <location>
        <begin position="516"/>
        <end position="541"/>
    </location>
</feature>
<comment type="caution">
    <text evidence="2">The sequence shown here is derived from an EMBL/GenBank/DDBJ whole genome shotgun (WGS) entry which is preliminary data.</text>
</comment>
<dbReference type="RefSeq" id="WP_184451429.1">
    <property type="nucleotide sequence ID" value="NZ_JACHMK010000001.1"/>
</dbReference>
<evidence type="ECO:0000313" key="2">
    <source>
        <dbReference type="EMBL" id="MBB6333752.1"/>
    </source>
</evidence>
<name>A0A923E2P7_9ACTO</name>
<evidence type="ECO:0000256" key="1">
    <source>
        <dbReference type="SAM" id="MobiDB-lite"/>
    </source>
</evidence>
<accession>A0A923E2P7</accession>
<organism evidence="2 3">
    <name type="scientific">Schaalia hyovaginalis</name>
    <dbReference type="NCBI Taxonomy" id="29316"/>
    <lineage>
        <taxon>Bacteria</taxon>
        <taxon>Bacillati</taxon>
        <taxon>Actinomycetota</taxon>
        <taxon>Actinomycetes</taxon>
        <taxon>Actinomycetales</taxon>
        <taxon>Actinomycetaceae</taxon>
        <taxon>Schaalia</taxon>
    </lineage>
</organism>
<dbReference type="AlphaFoldDB" id="A0A923E2P7"/>
<dbReference type="Proteomes" id="UP000617426">
    <property type="component" value="Unassembled WGS sequence"/>
</dbReference>